<name>A0A1S9ZVR1_9GAMM</name>
<keyword evidence="2" id="KW-1185">Reference proteome</keyword>
<gene>
    <name evidence="1" type="ORF">B0181_10185</name>
</gene>
<reference evidence="1 2" key="1">
    <citation type="submission" date="2017-02" db="EMBL/GenBank/DDBJ databases">
        <title>Draft genome sequence of Moraxella caviae CCUG 355 type strain.</title>
        <authorList>
            <person name="Engstrom-Jakobsson H."/>
            <person name="Salva-Serra F."/>
            <person name="Thorell K."/>
            <person name="Gonzales-Siles L."/>
            <person name="Karlsson R."/>
            <person name="Boulund F."/>
            <person name="Engstrand L."/>
            <person name="Moore E."/>
        </authorList>
    </citation>
    <scope>NUCLEOTIDE SEQUENCE [LARGE SCALE GENOMIC DNA]</scope>
    <source>
        <strain evidence="1 2">CCUG 355</strain>
    </source>
</reference>
<proteinExistence type="predicted"/>
<protein>
    <submittedName>
        <fullName evidence="1">Uncharacterized protein</fullName>
    </submittedName>
</protein>
<evidence type="ECO:0000313" key="2">
    <source>
        <dbReference type="Proteomes" id="UP000190435"/>
    </source>
</evidence>
<dbReference type="AlphaFoldDB" id="A0A1S9ZVR1"/>
<accession>A0A1S9ZVR1</accession>
<dbReference type="STRING" id="34060.B0181_10185"/>
<comment type="caution">
    <text evidence="1">The sequence shown here is derived from an EMBL/GenBank/DDBJ whole genome shotgun (WGS) entry which is preliminary data.</text>
</comment>
<organism evidence="1 2">
    <name type="scientific">Moraxella caviae</name>
    <dbReference type="NCBI Taxonomy" id="34060"/>
    <lineage>
        <taxon>Bacteria</taxon>
        <taxon>Pseudomonadati</taxon>
        <taxon>Pseudomonadota</taxon>
        <taxon>Gammaproteobacteria</taxon>
        <taxon>Moraxellales</taxon>
        <taxon>Moraxellaceae</taxon>
        <taxon>Moraxella</taxon>
    </lineage>
</organism>
<evidence type="ECO:0000313" key="1">
    <source>
        <dbReference type="EMBL" id="OOR87535.1"/>
    </source>
</evidence>
<sequence length="68" mass="8068">MYQKTQNFDNKFVVNRTNKIKFCLSSPQFTAPTLKNSHHACISYQITFTLDDFDLYFLHPRNHAMLIL</sequence>
<dbReference type="Proteomes" id="UP000190435">
    <property type="component" value="Unassembled WGS sequence"/>
</dbReference>
<dbReference type="EMBL" id="MUXU01000070">
    <property type="protein sequence ID" value="OOR87535.1"/>
    <property type="molecule type" value="Genomic_DNA"/>
</dbReference>